<evidence type="ECO:0000256" key="1">
    <source>
        <dbReference type="SAM" id="MobiDB-lite"/>
    </source>
</evidence>
<protein>
    <submittedName>
        <fullName evidence="2">Uncharacterized protein</fullName>
    </submittedName>
</protein>
<proteinExistence type="predicted"/>
<name>U4LH19_PYROM</name>
<dbReference type="Proteomes" id="UP000018144">
    <property type="component" value="Unassembled WGS sequence"/>
</dbReference>
<organism evidence="2 3">
    <name type="scientific">Pyronema omphalodes (strain CBS 100304)</name>
    <name type="common">Pyronema confluens</name>
    <dbReference type="NCBI Taxonomy" id="1076935"/>
    <lineage>
        <taxon>Eukaryota</taxon>
        <taxon>Fungi</taxon>
        <taxon>Dikarya</taxon>
        <taxon>Ascomycota</taxon>
        <taxon>Pezizomycotina</taxon>
        <taxon>Pezizomycetes</taxon>
        <taxon>Pezizales</taxon>
        <taxon>Pyronemataceae</taxon>
        <taxon>Pyronema</taxon>
    </lineage>
</organism>
<accession>U4LH19</accession>
<gene>
    <name evidence="2" type="ORF">PCON_10751</name>
</gene>
<dbReference type="EMBL" id="HF935596">
    <property type="protein sequence ID" value="CCX31404.1"/>
    <property type="molecule type" value="Genomic_DNA"/>
</dbReference>
<reference evidence="2 3" key="1">
    <citation type="journal article" date="2013" name="PLoS Genet.">
        <title>The genome and development-dependent transcriptomes of Pyronema confluens: a window into fungal evolution.</title>
        <authorList>
            <person name="Traeger S."/>
            <person name="Altegoer F."/>
            <person name="Freitag M."/>
            <person name="Gabaldon T."/>
            <person name="Kempken F."/>
            <person name="Kumar A."/>
            <person name="Marcet-Houben M."/>
            <person name="Poggeler S."/>
            <person name="Stajich J.E."/>
            <person name="Nowrousian M."/>
        </authorList>
    </citation>
    <scope>NUCLEOTIDE SEQUENCE [LARGE SCALE GENOMIC DNA]</scope>
    <source>
        <strain evidence="3">CBS 100304</strain>
        <tissue evidence="2">Vegetative mycelium</tissue>
    </source>
</reference>
<sequence>MPPQQKKVVVNNPVGRDRAYNLSSGNASAVSLETTGTSSTTGVQSSSKTMAGGPAAWTQNGQFELGNFDEADAAILESLSQTERAQLLEQHGDHWRAYVKTGLPHGGLQTGGPPASADGYEIIGNKNIVVHNRGERFRDGRSVDLGPAFGNGNGHTEACRRHSRDHKVGEEVEKSDACRVPSFLFRSAFPFIIVSEEVKAASTVLSLMSIRR</sequence>
<dbReference type="AlphaFoldDB" id="U4LH19"/>
<evidence type="ECO:0000313" key="3">
    <source>
        <dbReference type="Proteomes" id="UP000018144"/>
    </source>
</evidence>
<evidence type="ECO:0000313" key="2">
    <source>
        <dbReference type="EMBL" id="CCX31404.1"/>
    </source>
</evidence>
<keyword evidence="3" id="KW-1185">Reference proteome</keyword>
<feature type="region of interest" description="Disordered" evidence="1">
    <location>
        <begin position="16"/>
        <end position="54"/>
    </location>
</feature>
<dbReference type="OrthoDB" id="5286523at2759"/>
<feature type="compositionally biased region" description="Low complexity" evidence="1">
    <location>
        <begin position="31"/>
        <end position="49"/>
    </location>
</feature>